<evidence type="ECO:0000259" key="1">
    <source>
        <dbReference type="PROSITE" id="PS51186"/>
    </source>
</evidence>
<accession>A0A8H7TLI2</accession>
<dbReference type="SUPFAM" id="SSF55729">
    <property type="entry name" value="Acyl-CoA N-acyltransferases (Nat)"/>
    <property type="match status" value="1"/>
</dbReference>
<reference evidence="2" key="1">
    <citation type="submission" date="2021-02" db="EMBL/GenBank/DDBJ databases">
        <title>Genome sequence Cadophora malorum strain M34.</title>
        <authorList>
            <person name="Stefanovic E."/>
            <person name="Vu D."/>
            <person name="Scully C."/>
            <person name="Dijksterhuis J."/>
            <person name="Roader J."/>
            <person name="Houbraken J."/>
        </authorList>
    </citation>
    <scope>NUCLEOTIDE SEQUENCE</scope>
    <source>
        <strain evidence="2">M34</strain>
    </source>
</reference>
<dbReference type="Pfam" id="PF00583">
    <property type="entry name" value="Acetyltransf_1"/>
    <property type="match status" value="1"/>
</dbReference>
<feature type="domain" description="N-acetyltransferase" evidence="1">
    <location>
        <begin position="3"/>
        <end position="210"/>
    </location>
</feature>
<dbReference type="InterPro" id="IPR000182">
    <property type="entry name" value="GNAT_dom"/>
</dbReference>
<gene>
    <name evidence="2" type="ORF">IFR04_005930</name>
</gene>
<comment type="caution">
    <text evidence="2">The sequence shown here is derived from an EMBL/GenBank/DDBJ whole genome shotgun (WGS) entry which is preliminary data.</text>
</comment>
<dbReference type="InterPro" id="IPR016181">
    <property type="entry name" value="Acyl_CoA_acyltransferase"/>
</dbReference>
<dbReference type="EMBL" id="JAFJYH010000074">
    <property type="protein sequence ID" value="KAG4420953.1"/>
    <property type="molecule type" value="Genomic_DNA"/>
</dbReference>
<name>A0A8H7TLI2_9HELO</name>
<dbReference type="Proteomes" id="UP000664132">
    <property type="component" value="Unassembled WGS sequence"/>
</dbReference>
<dbReference type="InterPro" id="IPR052523">
    <property type="entry name" value="Trichothecene_AcTrans"/>
</dbReference>
<dbReference type="OrthoDB" id="2115692at2759"/>
<keyword evidence="3" id="KW-1185">Reference proteome</keyword>
<sequence>MVFKVSPATPSDIPGILPVFFSSFVGPRAEALFPPTESGKKWLADSIEAAIANPELGIQWVVATEESESSGDEGAEAEKKGKVVANAMWVKHSGGEVSPWNKRMRAEPPEGVTVEALDGFFGPMTRQHHKAMGERPHFFLESVSTDPGYRGRGLAALLIDWGVKAADELGWECYLDGTAKAVPLYQRWGFQGLKEQDPECISLPMVRPAKSLG</sequence>
<evidence type="ECO:0000313" key="2">
    <source>
        <dbReference type="EMBL" id="KAG4420953.1"/>
    </source>
</evidence>
<protein>
    <recommendedName>
        <fullName evidence="1">N-acetyltransferase domain-containing protein</fullName>
    </recommendedName>
</protein>
<dbReference type="PROSITE" id="PS51186">
    <property type="entry name" value="GNAT"/>
    <property type="match status" value="1"/>
</dbReference>
<dbReference type="PANTHER" id="PTHR42791:SF2">
    <property type="entry name" value="N-ACETYLTRANSFERASE DOMAIN-CONTAINING PROTEIN"/>
    <property type="match status" value="1"/>
</dbReference>
<dbReference type="PANTHER" id="PTHR42791">
    <property type="entry name" value="GNAT FAMILY ACETYLTRANSFERASE"/>
    <property type="match status" value="1"/>
</dbReference>
<dbReference type="AlphaFoldDB" id="A0A8H7TLI2"/>
<proteinExistence type="predicted"/>
<dbReference type="GO" id="GO:0016747">
    <property type="term" value="F:acyltransferase activity, transferring groups other than amino-acyl groups"/>
    <property type="evidence" value="ECO:0007669"/>
    <property type="project" value="InterPro"/>
</dbReference>
<dbReference type="CDD" id="cd04301">
    <property type="entry name" value="NAT_SF"/>
    <property type="match status" value="1"/>
</dbReference>
<dbReference type="Gene3D" id="3.40.630.30">
    <property type="match status" value="1"/>
</dbReference>
<organism evidence="2 3">
    <name type="scientific">Cadophora malorum</name>
    <dbReference type="NCBI Taxonomy" id="108018"/>
    <lineage>
        <taxon>Eukaryota</taxon>
        <taxon>Fungi</taxon>
        <taxon>Dikarya</taxon>
        <taxon>Ascomycota</taxon>
        <taxon>Pezizomycotina</taxon>
        <taxon>Leotiomycetes</taxon>
        <taxon>Helotiales</taxon>
        <taxon>Ploettnerulaceae</taxon>
        <taxon>Cadophora</taxon>
    </lineage>
</organism>
<evidence type="ECO:0000313" key="3">
    <source>
        <dbReference type="Proteomes" id="UP000664132"/>
    </source>
</evidence>